<organism evidence="5 6">
    <name type="scientific">Microlunatus sagamiharensis</name>
    <dbReference type="NCBI Taxonomy" id="546874"/>
    <lineage>
        <taxon>Bacteria</taxon>
        <taxon>Bacillati</taxon>
        <taxon>Actinomycetota</taxon>
        <taxon>Actinomycetes</taxon>
        <taxon>Propionibacteriales</taxon>
        <taxon>Propionibacteriaceae</taxon>
        <taxon>Microlunatus</taxon>
    </lineage>
</organism>
<evidence type="ECO:0000313" key="6">
    <source>
        <dbReference type="Proteomes" id="UP000198825"/>
    </source>
</evidence>
<dbReference type="Pfam" id="PF13377">
    <property type="entry name" value="Peripla_BP_3"/>
    <property type="match status" value="1"/>
</dbReference>
<dbReference type="SUPFAM" id="SSF53822">
    <property type="entry name" value="Periplasmic binding protein-like I"/>
    <property type="match status" value="1"/>
</dbReference>
<evidence type="ECO:0000256" key="3">
    <source>
        <dbReference type="ARBA" id="ARBA00023163"/>
    </source>
</evidence>
<dbReference type="OrthoDB" id="2854648at2"/>
<dbReference type="PANTHER" id="PTHR30146:SF109">
    <property type="entry name" value="HTH-TYPE TRANSCRIPTIONAL REGULATOR GALS"/>
    <property type="match status" value="1"/>
</dbReference>
<dbReference type="Gene3D" id="1.10.260.40">
    <property type="entry name" value="lambda repressor-like DNA-binding domains"/>
    <property type="match status" value="1"/>
</dbReference>
<dbReference type="GO" id="GO:0000976">
    <property type="term" value="F:transcription cis-regulatory region binding"/>
    <property type="evidence" value="ECO:0007669"/>
    <property type="project" value="TreeGrafter"/>
</dbReference>
<dbReference type="STRING" id="546874.SAMN04488544_1413"/>
<protein>
    <submittedName>
        <fullName evidence="5">DNA-binding transcriptional regulator, LacI/PurR family</fullName>
    </submittedName>
</protein>
<proteinExistence type="predicted"/>
<dbReference type="AlphaFoldDB" id="A0A1H2M5U4"/>
<dbReference type="SMART" id="SM00354">
    <property type="entry name" value="HTH_LACI"/>
    <property type="match status" value="1"/>
</dbReference>
<dbReference type="Proteomes" id="UP000198825">
    <property type="component" value="Chromosome I"/>
</dbReference>
<dbReference type="Pfam" id="PF00356">
    <property type="entry name" value="LacI"/>
    <property type="match status" value="1"/>
</dbReference>
<dbReference type="InterPro" id="IPR046335">
    <property type="entry name" value="LacI/GalR-like_sensor"/>
</dbReference>
<dbReference type="PROSITE" id="PS00356">
    <property type="entry name" value="HTH_LACI_1"/>
    <property type="match status" value="1"/>
</dbReference>
<dbReference type="CDD" id="cd06267">
    <property type="entry name" value="PBP1_LacI_sugar_binding-like"/>
    <property type="match status" value="1"/>
</dbReference>
<reference evidence="6" key="1">
    <citation type="submission" date="2016-10" db="EMBL/GenBank/DDBJ databases">
        <authorList>
            <person name="Varghese N."/>
            <person name="Submissions S."/>
        </authorList>
    </citation>
    <scope>NUCLEOTIDE SEQUENCE [LARGE SCALE GENOMIC DNA]</scope>
    <source>
        <strain evidence="6">DSM 21743</strain>
    </source>
</reference>
<accession>A0A1H2M5U4</accession>
<dbReference type="InterPro" id="IPR010982">
    <property type="entry name" value="Lambda_DNA-bd_dom_sf"/>
</dbReference>
<dbReference type="PROSITE" id="PS50932">
    <property type="entry name" value="HTH_LACI_2"/>
    <property type="match status" value="1"/>
</dbReference>
<keyword evidence="6" id="KW-1185">Reference proteome</keyword>
<dbReference type="EMBL" id="LT629799">
    <property type="protein sequence ID" value="SDU88308.1"/>
    <property type="molecule type" value="Genomic_DNA"/>
</dbReference>
<evidence type="ECO:0000313" key="5">
    <source>
        <dbReference type="EMBL" id="SDU88308.1"/>
    </source>
</evidence>
<dbReference type="RefSeq" id="WP_091073829.1">
    <property type="nucleotide sequence ID" value="NZ_LT629799.1"/>
</dbReference>
<evidence type="ECO:0000259" key="4">
    <source>
        <dbReference type="PROSITE" id="PS50932"/>
    </source>
</evidence>
<name>A0A1H2M5U4_9ACTN</name>
<dbReference type="InterPro" id="IPR028082">
    <property type="entry name" value="Peripla_BP_I"/>
</dbReference>
<dbReference type="Gene3D" id="3.40.50.2300">
    <property type="match status" value="2"/>
</dbReference>
<sequence>MTTSRPAARLEDVARLAGVSPKTVSNVVNDYVHVRPATRDRVKQAIDMLGYRPNLVARHLKSGRSGVIALALPELDSPYFAELAHHVVQAAAERGWTVLVDETGQTQDQALRARERSAVGGIREHLIDGVILNPLALDEADVARYGSVPLVLLGERLGSHSADHVAIDNSAAAAEATRHLLQTGRRRIAVVGSQPPPFGHTARLRLRGYRDALAEAGLRFDPDLVVPASDWRLPAGRAAVAPLMALPEPPDAVFALNDLLALGVLRGLADAGVRVPQDVAVVGFDDVEQSRYSVPALTTVAPDKEAIARGAVDRLAARLDAGDAWTAEEITIGTRLVVRESSGA</sequence>
<keyword evidence="2 5" id="KW-0238">DNA-binding</keyword>
<evidence type="ECO:0000256" key="1">
    <source>
        <dbReference type="ARBA" id="ARBA00023015"/>
    </source>
</evidence>
<dbReference type="PANTHER" id="PTHR30146">
    <property type="entry name" value="LACI-RELATED TRANSCRIPTIONAL REPRESSOR"/>
    <property type="match status" value="1"/>
</dbReference>
<dbReference type="CDD" id="cd01392">
    <property type="entry name" value="HTH_LacI"/>
    <property type="match status" value="1"/>
</dbReference>
<dbReference type="InterPro" id="IPR000843">
    <property type="entry name" value="HTH_LacI"/>
</dbReference>
<gene>
    <name evidence="5" type="ORF">SAMN04488544_1413</name>
</gene>
<feature type="domain" description="HTH lacI-type" evidence="4">
    <location>
        <begin position="8"/>
        <end position="62"/>
    </location>
</feature>
<keyword evidence="3" id="KW-0804">Transcription</keyword>
<dbReference type="SUPFAM" id="SSF47413">
    <property type="entry name" value="lambda repressor-like DNA-binding domains"/>
    <property type="match status" value="1"/>
</dbReference>
<keyword evidence="1" id="KW-0805">Transcription regulation</keyword>
<evidence type="ECO:0000256" key="2">
    <source>
        <dbReference type="ARBA" id="ARBA00023125"/>
    </source>
</evidence>
<dbReference type="GO" id="GO:0003700">
    <property type="term" value="F:DNA-binding transcription factor activity"/>
    <property type="evidence" value="ECO:0007669"/>
    <property type="project" value="TreeGrafter"/>
</dbReference>